<accession>A0A438HNW8</accession>
<evidence type="ECO:0000313" key="3">
    <source>
        <dbReference type="Proteomes" id="UP000288805"/>
    </source>
</evidence>
<evidence type="ECO:0000256" key="1">
    <source>
        <dbReference type="SAM" id="MobiDB-lite"/>
    </source>
</evidence>
<sequence length="108" mass="11611">MFNRFAMASASGSRGGGGGGGGGGGSGMFCRDGPGIHMSWTRMMIKMKKCTCVDMHPDERDAYQEAVRASKAIEWERQQYETIMGSKCKTGESSCPSGAPTMWKSQIT</sequence>
<feature type="region of interest" description="Disordered" evidence="1">
    <location>
        <begin position="8"/>
        <end position="28"/>
    </location>
</feature>
<dbReference type="AlphaFoldDB" id="A0A438HNW8"/>
<feature type="compositionally biased region" description="Gly residues" evidence="1">
    <location>
        <begin position="13"/>
        <end position="27"/>
    </location>
</feature>
<gene>
    <name evidence="2" type="ORF">CK203_038009</name>
</gene>
<name>A0A438HNW8_VITVI</name>
<evidence type="ECO:0000313" key="2">
    <source>
        <dbReference type="EMBL" id="RVW86109.1"/>
    </source>
</evidence>
<comment type="caution">
    <text evidence="2">The sequence shown here is derived from an EMBL/GenBank/DDBJ whole genome shotgun (WGS) entry which is preliminary data.</text>
</comment>
<reference evidence="2 3" key="1">
    <citation type="journal article" date="2018" name="PLoS Genet.">
        <title>Population sequencing reveals clonal diversity and ancestral inbreeding in the grapevine cultivar Chardonnay.</title>
        <authorList>
            <person name="Roach M.J."/>
            <person name="Johnson D.L."/>
            <person name="Bohlmann J."/>
            <person name="van Vuuren H.J."/>
            <person name="Jones S.J."/>
            <person name="Pretorius I.S."/>
            <person name="Schmidt S.A."/>
            <person name="Borneman A.R."/>
        </authorList>
    </citation>
    <scope>NUCLEOTIDE SEQUENCE [LARGE SCALE GENOMIC DNA]</scope>
    <source>
        <strain evidence="3">cv. Chardonnay</strain>
        <tissue evidence="2">Leaf</tissue>
    </source>
</reference>
<organism evidence="2 3">
    <name type="scientific">Vitis vinifera</name>
    <name type="common">Grape</name>
    <dbReference type="NCBI Taxonomy" id="29760"/>
    <lineage>
        <taxon>Eukaryota</taxon>
        <taxon>Viridiplantae</taxon>
        <taxon>Streptophyta</taxon>
        <taxon>Embryophyta</taxon>
        <taxon>Tracheophyta</taxon>
        <taxon>Spermatophyta</taxon>
        <taxon>Magnoliopsida</taxon>
        <taxon>eudicotyledons</taxon>
        <taxon>Gunneridae</taxon>
        <taxon>Pentapetalae</taxon>
        <taxon>rosids</taxon>
        <taxon>Vitales</taxon>
        <taxon>Vitaceae</taxon>
        <taxon>Viteae</taxon>
        <taxon>Vitis</taxon>
    </lineage>
</organism>
<dbReference type="Proteomes" id="UP000288805">
    <property type="component" value="Unassembled WGS sequence"/>
</dbReference>
<dbReference type="EMBL" id="QGNW01000197">
    <property type="protein sequence ID" value="RVW86109.1"/>
    <property type="molecule type" value="Genomic_DNA"/>
</dbReference>
<protein>
    <submittedName>
        <fullName evidence="2">Uncharacterized protein</fullName>
    </submittedName>
</protein>
<proteinExistence type="predicted"/>
<feature type="region of interest" description="Disordered" evidence="1">
    <location>
        <begin position="89"/>
        <end position="108"/>
    </location>
</feature>